<evidence type="ECO:0000256" key="3">
    <source>
        <dbReference type="ARBA" id="ARBA00022900"/>
    </source>
</evidence>
<dbReference type="SUPFAM" id="SSF75011">
    <property type="entry name" value="3-carboxy-cis,cis-mucoante lactonizing enzyme"/>
    <property type="match status" value="1"/>
</dbReference>
<evidence type="ECO:0000313" key="8">
    <source>
        <dbReference type="EMBL" id="PVD38184.1"/>
    </source>
</evidence>
<feature type="domain" description="Ig-like" evidence="6">
    <location>
        <begin position="507"/>
        <end position="585"/>
    </location>
</feature>
<keyword evidence="1" id="KW-0646">Protease inhibitor</keyword>
<keyword evidence="9" id="KW-1185">Reference proteome</keyword>
<feature type="compositionally biased region" description="Basic and acidic residues" evidence="5">
    <location>
        <begin position="355"/>
        <end position="379"/>
    </location>
</feature>
<keyword evidence="3" id="KW-0722">Serine protease inhibitor</keyword>
<comment type="caution">
    <text evidence="8">The sequence shown here is derived from an EMBL/GenBank/DDBJ whole genome shotgun (WGS) entry which is preliminary data.</text>
</comment>
<organism evidence="8 9">
    <name type="scientific">Pomacea canaliculata</name>
    <name type="common">Golden apple snail</name>
    <dbReference type="NCBI Taxonomy" id="400727"/>
    <lineage>
        <taxon>Eukaryota</taxon>
        <taxon>Metazoa</taxon>
        <taxon>Spiralia</taxon>
        <taxon>Lophotrochozoa</taxon>
        <taxon>Mollusca</taxon>
        <taxon>Gastropoda</taxon>
        <taxon>Caenogastropoda</taxon>
        <taxon>Architaenioglossa</taxon>
        <taxon>Ampullarioidea</taxon>
        <taxon>Ampullariidae</taxon>
        <taxon>Pomacea</taxon>
    </lineage>
</organism>
<feature type="domain" description="Kazal-like" evidence="7">
    <location>
        <begin position="188"/>
        <end position="248"/>
    </location>
</feature>
<evidence type="ECO:0000313" key="9">
    <source>
        <dbReference type="Proteomes" id="UP000245119"/>
    </source>
</evidence>
<dbReference type="EMBL" id="PZQS01000001">
    <property type="protein sequence ID" value="PVD38184.1"/>
    <property type="molecule type" value="Genomic_DNA"/>
</dbReference>
<protein>
    <recommendedName>
        <fullName evidence="10">Follistatin-related protein 5</fullName>
    </recommendedName>
</protein>
<dbReference type="SUPFAM" id="SSF48726">
    <property type="entry name" value="Immunoglobulin"/>
    <property type="match status" value="1"/>
</dbReference>
<dbReference type="SMART" id="SM00280">
    <property type="entry name" value="KAZAL"/>
    <property type="match status" value="1"/>
</dbReference>
<gene>
    <name evidence="8" type="ORF">C0Q70_00795</name>
</gene>
<reference evidence="8 9" key="1">
    <citation type="submission" date="2018-04" db="EMBL/GenBank/DDBJ databases">
        <title>The genome of golden apple snail Pomacea canaliculata provides insight into stress tolerance and invasive adaptation.</title>
        <authorList>
            <person name="Liu C."/>
            <person name="Liu B."/>
            <person name="Ren Y."/>
            <person name="Zhang Y."/>
            <person name="Wang H."/>
            <person name="Li S."/>
            <person name="Jiang F."/>
            <person name="Yin L."/>
            <person name="Zhang G."/>
            <person name="Qian W."/>
            <person name="Fan W."/>
        </authorList>
    </citation>
    <scope>NUCLEOTIDE SEQUENCE [LARGE SCALE GENOMIC DNA]</scope>
    <source>
        <strain evidence="8">SZHN2017</strain>
        <tissue evidence="8">Muscle</tissue>
    </source>
</reference>
<sequence>MLEHSTTTLRMQDEEEDAGLKWSISGPGQVAEKTESPSCVRAENGSLTARRLTAAAQCGNSIKSAGTIRPFCSATMTDKTVGFFTPSCTSSCTPPHGQGEREDQSGVTWKQVTKANGDIDWQSKWWTSGSKEETDDSKDGWKIFKLEKPAVWRRWWEEDWEEDDWWAPKESSTISSKPAYCKFDGECRSGRMCKEGLCVCLPEDGCEGHWKPVCGSDGVKYSSHCELHRTACVKAVHIKVDMSNRCMASHEAIDKMKQIEELQQQKHLLPQASKKNEDSTSKNKDDDSSNDEEEEEDDFDDEWFKDNSNDDSEETVIDSSKIYNYTKDLKKVSSTTSETTKKPAKTQKDFAPWDYVKEETGEEFEPVKTKEDHEDKEGYQQDASVKTCDEKELAKFKEELLAFHCKRFEEPDCKLELQQEREYLSKLMFSYLDKNTDYQLDYNELNKQKKENFKELSPVCVLTDLIWYEDTANADGQLSLDEFIAAFNHKPVVHNAPEPVKTTAAAPVVYIIPTLATVGNGLELKCGLASDSSSIMWRRHGVNIRDLSMIELLVLDDGSLFFSKMGVHHMGNYSCEDSSNPSVIQVHALKVQMPPIVKVSPHSLIKPSKVDEKIKCHAEGVPKPTVSWQINGMDLPNEPDHYTTADGAEILTIHKTDYERDTGAYKCLAKNQAGSAEDIASLFVIGDKERTVNMGFSEESSGTFVVFHDQGYTAYNPDSCLQHRNVHGDFGYFKFIPDNLDSPLRLCEENKACEWGGAVNVRNSFVYVTQPALNRVVVIETTKNWIPIQVVATDKRPMQVHYVEHLDQVWVLCWNGEEDDSSKTIIVVRDASKFVQHRAVHTQPVGNRFDQVQDLFIPPPNDLHHSYNYGYITHSGQRALTKLDLDNMRYVKAVDLSPYDCVPHALAFVPIGGHVVVQCTSPVNHQMLQLVLDYITDAVISTTVLPGRPYVSPDSRHVVTVDDLTGKVSVTGVSNEGVLEPAYEVTVSASISDVDFFPLTGHGYLLVLTSADDDDIIIINLATGKVEKTKGTTKTDTSSDWHPSPVTRTIVSGDVFSDFLLAPSKSSLSIVDIKFRKVQCEYSDIQHGSVMAFVGQQ</sequence>
<dbReference type="InterPro" id="IPR002350">
    <property type="entry name" value="Kazal_dom"/>
</dbReference>
<dbReference type="InterPro" id="IPR011992">
    <property type="entry name" value="EF-hand-dom_pair"/>
</dbReference>
<accession>A0A2T7PXN6</accession>
<dbReference type="Gene3D" id="2.130.10.10">
    <property type="entry name" value="YVTN repeat-like/Quinoprotein amine dehydrogenase"/>
    <property type="match status" value="1"/>
</dbReference>
<dbReference type="InterPro" id="IPR013783">
    <property type="entry name" value="Ig-like_fold"/>
</dbReference>
<keyword evidence="2" id="KW-0732">Signal</keyword>
<dbReference type="InterPro" id="IPR013098">
    <property type="entry name" value="Ig_I-set"/>
</dbReference>
<evidence type="ECO:0000256" key="4">
    <source>
        <dbReference type="ARBA" id="ARBA00023157"/>
    </source>
</evidence>
<name>A0A2T7PXN6_POMCA</name>
<dbReference type="PANTHER" id="PTHR10913">
    <property type="entry name" value="FOLLISTATIN-RELATED"/>
    <property type="match status" value="1"/>
</dbReference>
<dbReference type="PROSITE" id="PS50835">
    <property type="entry name" value="IG_LIKE"/>
    <property type="match status" value="2"/>
</dbReference>
<feature type="region of interest" description="Disordered" evidence="5">
    <location>
        <begin position="352"/>
        <end position="383"/>
    </location>
</feature>
<dbReference type="GO" id="GO:0005576">
    <property type="term" value="C:extracellular region"/>
    <property type="evidence" value="ECO:0007669"/>
    <property type="project" value="TreeGrafter"/>
</dbReference>
<dbReference type="CDD" id="cd00104">
    <property type="entry name" value="KAZAL_FS"/>
    <property type="match status" value="1"/>
</dbReference>
<dbReference type="PANTHER" id="PTHR10913:SF45">
    <property type="entry name" value="FOLLISTATIN, ISOFORM A-RELATED"/>
    <property type="match status" value="1"/>
</dbReference>
<evidence type="ECO:0000256" key="2">
    <source>
        <dbReference type="ARBA" id="ARBA00022729"/>
    </source>
</evidence>
<dbReference type="PROSITE" id="PS51465">
    <property type="entry name" value="KAZAL_2"/>
    <property type="match status" value="1"/>
</dbReference>
<dbReference type="InterPro" id="IPR036058">
    <property type="entry name" value="Kazal_dom_sf"/>
</dbReference>
<dbReference type="InterPro" id="IPR003598">
    <property type="entry name" value="Ig_sub2"/>
</dbReference>
<dbReference type="Pfam" id="PF07679">
    <property type="entry name" value="I-set"/>
    <property type="match status" value="1"/>
</dbReference>
<dbReference type="SUPFAM" id="SSF100895">
    <property type="entry name" value="Kazal-type serine protease inhibitors"/>
    <property type="match status" value="1"/>
</dbReference>
<feature type="domain" description="Ig-like" evidence="6">
    <location>
        <begin position="594"/>
        <end position="683"/>
    </location>
</feature>
<evidence type="ECO:0008006" key="10">
    <source>
        <dbReference type="Google" id="ProtNLM"/>
    </source>
</evidence>
<dbReference type="Gene3D" id="3.30.60.30">
    <property type="match status" value="1"/>
</dbReference>
<evidence type="ECO:0000259" key="7">
    <source>
        <dbReference type="PROSITE" id="PS51465"/>
    </source>
</evidence>
<feature type="region of interest" description="Disordered" evidence="5">
    <location>
        <begin position="269"/>
        <end position="317"/>
    </location>
</feature>
<feature type="compositionally biased region" description="Acidic residues" evidence="5">
    <location>
        <begin position="288"/>
        <end position="301"/>
    </location>
</feature>
<keyword evidence="4" id="KW-1015">Disulfide bond</keyword>
<evidence type="ECO:0000256" key="1">
    <source>
        <dbReference type="ARBA" id="ARBA00022690"/>
    </source>
</evidence>
<evidence type="ECO:0000259" key="6">
    <source>
        <dbReference type="PROSITE" id="PS50835"/>
    </source>
</evidence>
<proteinExistence type="predicted"/>
<dbReference type="GO" id="GO:0030154">
    <property type="term" value="P:cell differentiation"/>
    <property type="evidence" value="ECO:0007669"/>
    <property type="project" value="TreeGrafter"/>
</dbReference>
<dbReference type="AlphaFoldDB" id="A0A2T7PXN6"/>
<dbReference type="Pfam" id="PF07648">
    <property type="entry name" value="Kazal_2"/>
    <property type="match status" value="1"/>
</dbReference>
<dbReference type="GO" id="GO:0004867">
    <property type="term" value="F:serine-type endopeptidase inhibitor activity"/>
    <property type="evidence" value="ECO:0007669"/>
    <property type="project" value="UniProtKB-KW"/>
</dbReference>
<dbReference type="Gene3D" id="2.60.40.10">
    <property type="entry name" value="Immunoglobulins"/>
    <property type="match status" value="1"/>
</dbReference>
<feature type="region of interest" description="Disordered" evidence="5">
    <location>
        <begin position="1"/>
        <end position="38"/>
    </location>
</feature>
<feature type="compositionally biased region" description="Polar residues" evidence="5">
    <location>
        <begin position="1"/>
        <end position="10"/>
    </location>
</feature>
<dbReference type="InterPro" id="IPR036179">
    <property type="entry name" value="Ig-like_dom_sf"/>
</dbReference>
<dbReference type="InterPro" id="IPR050653">
    <property type="entry name" value="Prot_Inhib_GrowthFact_Antg"/>
</dbReference>
<evidence type="ECO:0000256" key="5">
    <source>
        <dbReference type="SAM" id="MobiDB-lite"/>
    </source>
</evidence>
<dbReference type="InterPro" id="IPR007110">
    <property type="entry name" value="Ig-like_dom"/>
</dbReference>
<dbReference type="OrthoDB" id="6085115at2759"/>
<dbReference type="SUPFAM" id="SSF47473">
    <property type="entry name" value="EF-hand"/>
    <property type="match status" value="1"/>
</dbReference>
<dbReference type="InterPro" id="IPR015943">
    <property type="entry name" value="WD40/YVTN_repeat-like_dom_sf"/>
</dbReference>
<dbReference type="SMART" id="SM00408">
    <property type="entry name" value="IGc2"/>
    <property type="match status" value="2"/>
</dbReference>
<dbReference type="Proteomes" id="UP000245119">
    <property type="component" value="Linkage Group LG1"/>
</dbReference>
<feature type="compositionally biased region" description="Basic and acidic residues" evidence="5">
    <location>
        <begin position="274"/>
        <end position="287"/>
    </location>
</feature>